<dbReference type="AlphaFoldDB" id="A0A3R7L6N7"/>
<name>A0A3R7L6N7_9TRYP</name>
<feature type="region of interest" description="Disordered" evidence="1">
    <location>
        <begin position="1"/>
        <end position="20"/>
    </location>
</feature>
<sequence length="424" mass="46373">MSFRASSEQQESSADRVSRLSRQLRSGAMAMSRSAITQTEVLADRIVDVGEGVAANFFEQLLARLEQHGVRRCREEPEARPVHDDDASAAASLRSALEPGAEGARAPYYYMCVPCELRLTQTSSSAATLAMLEDAHHHCASAEHRRIASWMGEPDIDCTLQNAPEMDPAGYARIHVNGVPLLLSRRPGGGDMFFPLPHEAQGLERTAPAGMDGRLFATQPQTEVWHHPLRSIYTRARQLLYRIDGVPPGHRNKGTQKQRLRSQFAVQHIPMENYATESFLEGPTVPAIFEVTRQRLPKRSNEGGAEDAGYRTEYVVAGKPCMVWSDSMATEPTSLVVKHEGLYRVVLLRASEAARWLAAPPPPEGATQRQHAGVEGHGQPLTVEALSQVPAAPTVTRLLRDLNTSGVDSSGAFTRSDAPSEVSS</sequence>
<comment type="caution">
    <text evidence="2">The sequence shown here is derived from an EMBL/GenBank/DDBJ whole genome shotgun (WGS) entry which is preliminary data.</text>
</comment>
<protein>
    <submittedName>
        <fullName evidence="2">Uncharacterized protein</fullName>
    </submittedName>
</protein>
<dbReference type="GeneID" id="40318489"/>
<keyword evidence="3" id="KW-1185">Reference proteome</keyword>
<evidence type="ECO:0000256" key="1">
    <source>
        <dbReference type="SAM" id="MobiDB-lite"/>
    </source>
</evidence>
<evidence type="ECO:0000313" key="3">
    <source>
        <dbReference type="Proteomes" id="UP000284403"/>
    </source>
</evidence>
<dbReference type="RefSeq" id="XP_029228097.1">
    <property type="nucleotide sequence ID" value="XM_029371783.1"/>
</dbReference>
<evidence type="ECO:0000313" key="2">
    <source>
        <dbReference type="EMBL" id="RNF17290.1"/>
    </source>
</evidence>
<feature type="compositionally biased region" description="Polar residues" evidence="1">
    <location>
        <begin position="404"/>
        <end position="413"/>
    </location>
</feature>
<feature type="compositionally biased region" description="Polar residues" evidence="1">
    <location>
        <begin position="1"/>
        <end position="12"/>
    </location>
</feature>
<dbReference type="Proteomes" id="UP000284403">
    <property type="component" value="Unassembled WGS sequence"/>
</dbReference>
<reference evidence="2 3" key="1">
    <citation type="journal article" date="2018" name="BMC Genomics">
        <title>Genomic comparison of Trypanosoma conorhini and Trypanosoma rangeli to Trypanosoma cruzi strains of high and low virulence.</title>
        <authorList>
            <person name="Bradwell K.R."/>
            <person name="Koparde V.N."/>
            <person name="Matveyev A.V."/>
            <person name="Serrano M.G."/>
            <person name="Alves J.M."/>
            <person name="Parikh H."/>
            <person name="Huang B."/>
            <person name="Lee V."/>
            <person name="Espinosa-Alvarez O."/>
            <person name="Ortiz P.A."/>
            <person name="Costa-Martins A.G."/>
            <person name="Teixeira M.M."/>
            <person name="Buck G.A."/>
        </authorList>
    </citation>
    <scope>NUCLEOTIDE SEQUENCE [LARGE SCALE GENOMIC DNA]</scope>
    <source>
        <strain evidence="2 3">025E</strain>
    </source>
</reference>
<gene>
    <name evidence="2" type="ORF">Tco025E_04878</name>
</gene>
<dbReference type="OrthoDB" id="240847at2759"/>
<accession>A0A3R7L6N7</accession>
<proteinExistence type="predicted"/>
<organism evidence="2 3">
    <name type="scientific">Trypanosoma conorhini</name>
    <dbReference type="NCBI Taxonomy" id="83891"/>
    <lineage>
        <taxon>Eukaryota</taxon>
        <taxon>Discoba</taxon>
        <taxon>Euglenozoa</taxon>
        <taxon>Kinetoplastea</taxon>
        <taxon>Metakinetoplastina</taxon>
        <taxon>Trypanosomatida</taxon>
        <taxon>Trypanosomatidae</taxon>
        <taxon>Trypanosoma</taxon>
    </lineage>
</organism>
<feature type="region of interest" description="Disordered" evidence="1">
    <location>
        <begin position="404"/>
        <end position="424"/>
    </location>
</feature>
<dbReference type="EMBL" id="MKKU01000266">
    <property type="protein sequence ID" value="RNF17290.1"/>
    <property type="molecule type" value="Genomic_DNA"/>
</dbReference>